<dbReference type="InterPro" id="IPR050155">
    <property type="entry name" value="HAD-like_hydrolase_sf"/>
</dbReference>
<reference evidence="2" key="1">
    <citation type="journal article" date="2019" name="Int. J. Syst. Evol. Microbiol.">
        <title>The Global Catalogue of Microorganisms (GCM) 10K type strain sequencing project: providing services to taxonomists for standard genome sequencing and annotation.</title>
        <authorList>
            <consortium name="The Broad Institute Genomics Platform"/>
            <consortium name="The Broad Institute Genome Sequencing Center for Infectious Disease"/>
            <person name="Wu L."/>
            <person name="Ma J."/>
        </authorList>
    </citation>
    <scope>NUCLEOTIDE SEQUENCE [LARGE SCALE GENOMIC DNA]</scope>
    <source>
        <strain evidence="2">CGMCC 1.15399</strain>
    </source>
</reference>
<organism evidence="1 2">
    <name type="scientific">Nonomuraea guangzhouensis</name>
    <dbReference type="NCBI Taxonomy" id="1291555"/>
    <lineage>
        <taxon>Bacteria</taxon>
        <taxon>Bacillati</taxon>
        <taxon>Actinomycetota</taxon>
        <taxon>Actinomycetes</taxon>
        <taxon>Streptosporangiales</taxon>
        <taxon>Streptosporangiaceae</taxon>
        <taxon>Nonomuraea</taxon>
    </lineage>
</organism>
<protein>
    <submittedName>
        <fullName evidence="1">HAD family hydrolase</fullName>
        <ecNumber evidence="1">3.-.-.-</ecNumber>
    </submittedName>
</protein>
<dbReference type="EC" id="3.-.-.-" evidence="1"/>
<dbReference type="EMBL" id="JBHUCM010000031">
    <property type="protein sequence ID" value="MFD1542009.1"/>
    <property type="molecule type" value="Genomic_DNA"/>
</dbReference>
<dbReference type="Pfam" id="PF00702">
    <property type="entry name" value="Hydrolase"/>
    <property type="match status" value="1"/>
</dbReference>
<dbReference type="SFLD" id="SFLDG01129">
    <property type="entry name" value="C1.5:_HAD__Beta-PGM__Phosphata"/>
    <property type="match status" value="1"/>
</dbReference>
<keyword evidence="1" id="KW-0378">Hydrolase</keyword>
<accession>A0ABW4GHE3</accession>
<gene>
    <name evidence="1" type="ORF">ACFSJ0_33510</name>
</gene>
<dbReference type="InterPro" id="IPR023214">
    <property type="entry name" value="HAD_sf"/>
</dbReference>
<dbReference type="Gene3D" id="3.40.50.1000">
    <property type="entry name" value="HAD superfamily/HAD-like"/>
    <property type="match status" value="1"/>
</dbReference>
<dbReference type="SFLD" id="SFLDS00003">
    <property type="entry name" value="Haloacid_Dehalogenase"/>
    <property type="match status" value="1"/>
</dbReference>
<evidence type="ECO:0000313" key="1">
    <source>
        <dbReference type="EMBL" id="MFD1542009.1"/>
    </source>
</evidence>
<dbReference type="PANTHER" id="PTHR43434">
    <property type="entry name" value="PHOSPHOGLYCOLATE PHOSPHATASE"/>
    <property type="match status" value="1"/>
</dbReference>
<dbReference type="PANTHER" id="PTHR43434:SF1">
    <property type="entry name" value="PHOSPHOGLYCOLATE PHOSPHATASE"/>
    <property type="match status" value="1"/>
</dbReference>
<name>A0ABW4GHE3_9ACTN</name>
<dbReference type="Proteomes" id="UP001597097">
    <property type="component" value="Unassembled WGS sequence"/>
</dbReference>
<dbReference type="InterPro" id="IPR023198">
    <property type="entry name" value="PGP-like_dom2"/>
</dbReference>
<keyword evidence="2" id="KW-1185">Reference proteome</keyword>
<dbReference type="Gene3D" id="1.10.150.240">
    <property type="entry name" value="Putative phosphatase, domain 2"/>
    <property type="match status" value="1"/>
</dbReference>
<dbReference type="SUPFAM" id="SSF56784">
    <property type="entry name" value="HAD-like"/>
    <property type="match status" value="1"/>
</dbReference>
<proteinExistence type="predicted"/>
<dbReference type="GO" id="GO:0016787">
    <property type="term" value="F:hydrolase activity"/>
    <property type="evidence" value="ECO:0007669"/>
    <property type="project" value="UniProtKB-KW"/>
</dbReference>
<dbReference type="InterPro" id="IPR036412">
    <property type="entry name" value="HAD-like_sf"/>
</dbReference>
<evidence type="ECO:0000313" key="2">
    <source>
        <dbReference type="Proteomes" id="UP001597097"/>
    </source>
</evidence>
<comment type="caution">
    <text evidence="1">The sequence shown here is derived from an EMBL/GenBank/DDBJ whole genome shotgun (WGS) entry which is preliminary data.</text>
</comment>
<dbReference type="RefSeq" id="WP_246653211.1">
    <property type="nucleotide sequence ID" value="NZ_JAHKRM010000026.1"/>
</dbReference>
<sequence length="217" mass="24863">MKKLFVWDLHGTLEQGNHLAVVSISNEVLRCFGHAERFTDEDGMALYGKKWYEYFTWLLGEDAYEQAMRLQEACFELSEINPEMQCDGIEPTPHAIEVLSAIDGKHHQILISNTRPATLETFLKVLSLDEFFPSGRAFAVDQHSRDARRTKAQVLAEFLGDAHDYDDIVIVGDSPSDMRLKEVSGGSCYLFAHPEFEFRECESDYRIRDLRRLLPAV</sequence>